<keyword evidence="6" id="KW-1185">Reference proteome</keyword>
<dbReference type="Gene3D" id="1.20.1260.10">
    <property type="match status" value="1"/>
</dbReference>
<evidence type="ECO:0000259" key="4">
    <source>
        <dbReference type="Pfam" id="PF00210"/>
    </source>
</evidence>
<dbReference type="InterPro" id="IPR012347">
    <property type="entry name" value="Ferritin-like"/>
</dbReference>
<name>A0A5C5U932_9GAMM</name>
<dbReference type="EMBL" id="VOHE01000001">
    <property type="protein sequence ID" value="TWT22002.1"/>
    <property type="molecule type" value="Genomic_DNA"/>
</dbReference>
<comment type="similarity">
    <text evidence="1 2">Belongs to the Dps family.</text>
</comment>
<accession>A0A5C5U932</accession>
<gene>
    <name evidence="5" type="ORF">FQY79_02460</name>
</gene>
<dbReference type="PANTHER" id="PTHR42932">
    <property type="entry name" value="GENERAL STRESS PROTEIN 20U"/>
    <property type="match status" value="1"/>
</dbReference>
<evidence type="ECO:0000313" key="5">
    <source>
        <dbReference type="EMBL" id="TWT22002.1"/>
    </source>
</evidence>
<dbReference type="SUPFAM" id="SSF47240">
    <property type="entry name" value="Ferritin-like"/>
    <property type="match status" value="1"/>
</dbReference>
<evidence type="ECO:0000256" key="2">
    <source>
        <dbReference type="RuleBase" id="RU003875"/>
    </source>
</evidence>
<dbReference type="InterPro" id="IPR008331">
    <property type="entry name" value="Ferritin_DPS_dom"/>
</dbReference>
<comment type="caution">
    <text evidence="5">The sequence shown here is derived from an EMBL/GenBank/DDBJ whole genome shotgun (WGS) entry which is preliminary data.</text>
</comment>
<sequence>MAKATTSKSTKGSTGKAAKAPAKSADGKGAKGGSVVPTASPASGEGQAIDIGISAQDRRKIATELSKFLADAYTLYLKTHNFHWNVTGPMFNALHVMFEEQYTEQWNALDEIAERIRALGFNAPGSYAEFIKLTSIREEPGATEAPDWREMVRQLVVGNEAVCRSARRAIDVADDGDDEPTEDLLIQRLQTHEKYAWMLRSLLQ</sequence>
<reference evidence="5 6" key="1">
    <citation type="submission" date="2019-07" db="EMBL/GenBank/DDBJ databases">
        <title>Luteimonas sp. YD-1 nov., isolated from acidic soil.</title>
        <authorList>
            <person name="Zhou J."/>
        </authorList>
    </citation>
    <scope>NUCLEOTIDE SEQUENCE [LARGE SCALE GENOMIC DNA]</scope>
    <source>
        <strain evidence="5 6">YD-1</strain>
    </source>
</reference>
<dbReference type="Pfam" id="PF00210">
    <property type="entry name" value="Ferritin"/>
    <property type="match status" value="1"/>
</dbReference>
<dbReference type="GO" id="GO:0016722">
    <property type="term" value="F:oxidoreductase activity, acting on metal ions"/>
    <property type="evidence" value="ECO:0007669"/>
    <property type="project" value="InterPro"/>
</dbReference>
<protein>
    <submittedName>
        <fullName evidence="5">DNA starvation/stationary phase protection protein</fullName>
    </submittedName>
</protein>
<dbReference type="PROSITE" id="PS00819">
    <property type="entry name" value="DPS_2"/>
    <property type="match status" value="1"/>
</dbReference>
<dbReference type="InterPro" id="IPR002177">
    <property type="entry name" value="DPS_DNA-bd"/>
</dbReference>
<dbReference type="Proteomes" id="UP000315949">
    <property type="component" value="Unassembled WGS sequence"/>
</dbReference>
<evidence type="ECO:0000256" key="3">
    <source>
        <dbReference type="SAM" id="MobiDB-lite"/>
    </source>
</evidence>
<dbReference type="PRINTS" id="PR01346">
    <property type="entry name" value="HELNAPAPROT"/>
</dbReference>
<organism evidence="5 6">
    <name type="scientific">Luteimonas wenzhouensis</name>
    <dbReference type="NCBI Taxonomy" id="2599615"/>
    <lineage>
        <taxon>Bacteria</taxon>
        <taxon>Pseudomonadati</taxon>
        <taxon>Pseudomonadota</taxon>
        <taxon>Gammaproteobacteria</taxon>
        <taxon>Lysobacterales</taxon>
        <taxon>Lysobacteraceae</taxon>
        <taxon>Luteimonas</taxon>
    </lineage>
</organism>
<dbReference type="RefSeq" id="WP_146310403.1">
    <property type="nucleotide sequence ID" value="NZ_VOHE01000001.1"/>
</dbReference>
<dbReference type="InterPro" id="IPR023188">
    <property type="entry name" value="DPS_DNA-bd_CS"/>
</dbReference>
<proteinExistence type="inferred from homology"/>
<dbReference type="GO" id="GO:0008199">
    <property type="term" value="F:ferric iron binding"/>
    <property type="evidence" value="ECO:0007669"/>
    <property type="project" value="InterPro"/>
</dbReference>
<feature type="region of interest" description="Disordered" evidence="3">
    <location>
        <begin position="1"/>
        <end position="42"/>
    </location>
</feature>
<dbReference type="CDD" id="cd01043">
    <property type="entry name" value="DPS"/>
    <property type="match status" value="1"/>
</dbReference>
<dbReference type="PANTHER" id="PTHR42932:SF3">
    <property type="entry name" value="DNA PROTECTION DURING STARVATION PROTEIN"/>
    <property type="match status" value="1"/>
</dbReference>
<evidence type="ECO:0000256" key="1">
    <source>
        <dbReference type="ARBA" id="ARBA00009497"/>
    </source>
</evidence>
<dbReference type="PROSITE" id="PS00818">
    <property type="entry name" value="DPS_1"/>
    <property type="match status" value="1"/>
</dbReference>
<feature type="compositionally biased region" description="Low complexity" evidence="3">
    <location>
        <begin position="1"/>
        <end position="24"/>
    </location>
</feature>
<dbReference type="OrthoDB" id="9797687at2"/>
<dbReference type="InterPro" id="IPR009078">
    <property type="entry name" value="Ferritin-like_SF"/>
</dbReference>
<feature type="domain" description="Ferritin/DPS" evidence="4">
    <location>
        <begin position="65"/>
        <end position="204"/>
    </location>
</feature>
<dbReference type="AlphaFoldDB" id="A0A5C5U932"/>
<evidence type="ECO:0000313" key="6">
    <source>
        <dbReference type="Proteomes" id="UP000315949"/>
    </source>
</evidence>